<keyword evidence="3" id="KW-1185">Reference proteome</keyword>
<comment type="caution">
    <text evidence="2">The sequence shown here is derived from an EMBL/GenBank/DDBJ whole genome shotgun (WGS) entry which is preliminary data.</text>
</comment>
<dbReference type="AlphaFoldDB" id="A0AA36MP01"/>
<evidence type="ECO:0000313" key="2">
    <source>
        <dbReference type="EMBL" id="CAJ1374102.1"/>
    </source>
</evidence>
<dbReference type="EMBL" id="CAUJNA010000231">
    <property type="protein sequence ID" value="CAJ1374102.1"/>
    <property type="molecule type" value="Genomic_DNA"/>
</dbReference>
<name>A0AA36MP01_9DINO</name>
<accession>A0AA36MP01</accession>
<reference evidence="2" key="1">
    <citation type="submission" date="2023-08" db="EMBL/GenBank/DDBJ databases">
        <authorList>
            <person name="Chen Y."/>
            <person name="Shah S."/>
            <person name="Dougan E. K."/>
            <person name="Thang M."/>
            <person name="Chan C."/>
        </authorList>
    </citation>
    <scope>NUCLEOTIDE SEQUENCE</scope>
</reference>
<sequence>MGRREFDFVYLEAMCGRAAVEYWRQLVEEAKNFKETQTCQENQTETQTCQQTQTEEAAESAAQAALEQKEAEDQPTEAAQQLAEDLESRQEKETEADLEAERTQRALEDCPAKRAEEKFVVKNTFLELESEQGPNLQQRFERLRRAKTVAAFSWREDSAARAAADVQNAVNGHVNAVTGAVVDAQAWLAS</sequence>
<evidence type="ECO:0000313" key="3">
    <source>
        <dbReference type="Proteomes" id="UP001178507"/>
    </source>
</evidence>
<feature type="compositionally biased region" description="Basic and acidic residues" evidence="1">
    <location>
        <begin position="86"/>
        <end position="103"/>
    </location>
</feature>
<feature type="compositionally biased region" description="Low complexity" evidence="1">
    <location>
        <begin position="35"/>
        <end position="66"/>
    </location>
</feature>
<organism evidence="2 3">
    <name type="scientific">Effrenium voratum</name>
    <dbReference type="NCBI Taxonomy" id="2562239"/>
    <lineage>
        <taxon>Eukaryota</taxon>
        <taxon>Sar</taxon>
        <taxon>Alveolata</taxon>
        <taxon>Dinophyceae</taxon>
        <taxon>Suessiales</taxon>
        <taxon>Symbiodiniaceae</taxon>
        <taxon>Effrenium</taxon>
    </lineage>
</organism>
<evidence type="ECO:0000256" key="1">
    <source>
        <dbReference type="SAM" id="MobiDB-lite"/>
    </source>
</evidence>
<dbReference type="Proteomes" id="UP001178507">
    <property type="component" value="Unassembled WGS sequence"/>
</dbReference>
<gene>
    <name evidence="2" type="ORF">EVOR1521_LOCUS3731</name>
</gene>
<feature type="region of interest" description="Disordered" evidence="1">
    <location>
        <begin position="35"/>
        <end position="103"/>
    </location>
</feature>
<protein>
    <submittedName>
        <fullName evidence="2">Uncharacterized protein</fullName>
    </submittedName>
</protein>
<proteinExistence type="predicted"/>